<dbReference type="AlphaFoldDB" id="F0WSN8"/>
<proteinExistence type="predicted"/>
<dbReference type="EMBL" id="FR824535">
    <property type="protein sequence ID" value="CCA27276.1"/>
    <property type="molecule type" value="Genomic_DNA"/>
</dbReference>
<reference evidence="1" key="1">
    <citation type="journal article" date="2011" name="PLoS Biol.">
        <title>Gene gain and loss during evolution of obligate parasitism in the white rust pathogen of Arabidopsis thaliana.</title>
        <authorList>
            <person name="Kemen E."/>
            <person name="Gardiner A."/>
            <person name="Schultz-Larsen T."/>
            <person name="Kemen A.C."/>
            <person name="Balmuth A.L."/>
            <person name="Robert-Seilaniantz A."/>
            <person name="Bailey K."/>
            <person name="Holub E."/>
            <person name="Studholme D.J."/>
            <person name="Maclean D."/>
            <person name="Jones J.D."/>
        </authorList>
    </citation>
    <scope>NUCLEOTIDE SEQUENCE</scope>
</reference>
<name>F0WSN8_9STRA</name>
<reference evidence="1" key="2">
    <citation type="submission" date="2011-02" db="EMBL/GenBank/DDBJ databases">
        <authorList>
            <person name="MacLean D."/>
        </authorList>
    </citation>
    <scope>NUCLEOTIDE SEQUENCE</scope>
</reference>
<evidence type="ECO:0000313" key="1">
    <source>
        <dbReference type="EMBL" id="CCA24364.1"/>
    </source>
</evidence>
<protein>
    <submittedName>
        <fullName evidence="1">AlNc14C235G9382 protein</fullName>
    </submittedName>
    <submittedName>
        <fullName evidence="2">AlNc14C498G11930 protein</fullName>
    </submittedName>
</protein>
<dbReference type="EMBL" id="FR824280">
    <property type="protein sequence ID" value="CCA24364.1"/>
    <property type="molecule type" value="Genomic_DNA"/>
</dbReference>
<evidence type="ECO:0000313" key="2">
    <source>
        <dbReference type="EMBL" id="CCA27276.1"/>
    </source>
</evidence>
<sequence length="91" mass="10276">MEAIDAFPLDMLPIIYTLYSETQQFDLTNTALTRYKKTHPTLNVVFPLLTSEVGRILEYRFHIVEACHQIEAACLLVETTIRGKNSCGISG</sequence>
<organism evidence="1">
    <name type="scientific">Albugo laibachii Nc14</name>
    <dbReference type="NCBI Taxonomy" id="890382"/>
    <lineage>
        <taxon>Eukaryota</taxon>
        <taxon>Sar</taxon>
        <taxon>Stramenopiles</taxon>
        <taxon>Oomycota</taxon>
        <taxon>Peronosporomycetes</taxon>
        <taxon>Albuginales</taxon>
        <taxon>Albuginaceae</taxon>
        <taxon>Albugo</taxon>
    </lineage>
</organism>
<gene>
    <name evidence="1" type="primary">AlNc14C235G9382</name>
    <name evidence="2" type="synonym">AlNc14C498G11930</name>
    <name evidence="1" type="ORF">ALNC14_105080</name>
    <name evidence="2" type="ORF">ALNC14_134200</name>
</gene>
<dbReference type="HOGENOM" id="CLU_2431559_0_0_1"/>
<accession>F0WSN8</accession>